<feature type="compositionally biased region" description="Polar residues" evidence="1">
    <location>
        <begin position="1"/>
        <end position="29"/>
    </location>
</feature>
<gene>
    <name evidence="2" type="primary">106069941</name>
</gene>
<dbReference type="Proteomes" id="UP000076420">
    <property type="component" value="Unassembled WGS sequence"/>
</dbReference>
<reference evidence="2" key="1">
    <citation type="submission" date="2020-05" db="UniProtKB">
        <authorList>
            <consortium name="EnsemblMetazoa"/>
        </authorList>
    </citation>
    <scope>IDENTIFICATION</scope>
    <source>
        <strain evidence="2">BB02</strain>
    </source>
</reference>
<dbReference type="KEGG" id="bgt:106069941"/>
<organism evidence="2 3">
    <name type="scientific">Biomphalaria glabrata</name>
    <name type="common">Bloodfluke planorb</name>
    <name type="synonym">Freshwater snail</name>
    <dbReference type="NCBI Taxonomy" id="6526"/>
    <lineage>
        <taxon>Eukaryota</taxon>
        <taxon>Metazoa</taxon>
        <taxon>Spiralia</taxon>
        <taxon>Lophotrochozoa</taxon>
        <taxon>Mollusca</taxon>
        <taxon>Gastropoda</taxon>
        <taxon>Heterobranchia</taxon>
        <taxon>Euthyneura</taxon>
        <taxon>Panpulmonata</taxon>
        <taxon>Hygrophila</taxon>
        <taxon>Lymnaeoidea</taxon>
        <taxon>Planorbidae</taxon>
        <taxon>Biomphalaria</taxon>
    </lineage>
</organism>
<feature type="compositionally biased region" description="Low complexity" evidence="1">
    <location>
        <begin position="55"/>
        <end position="73"/>
    </location>
</feature>
<dbReference type="EnsemblMetazoa" id="BGLB020124-RA">
    <property type="protein sequence ID" value="BGLB020124-PA"/>
    <property type="gene ID" value="BGLB020124"/>
</dbReference>
<protein>
    <submittedName>
        <fullName evidence="2">Uncharacterized protein</fullName>
    </submittedName>
</protein>
<evidence type="ECO:0000313" key="3">
    <source>
        <dbReference type="Proteomes" id="UP000076420"/>
    </source>
</evidence>
<accession>A0A2C9KIQ5</accession>
<sequence>MASIGGSSTPDQTGNKRQNSVTSQRNVVNISPLPPSDASMSKRNNSLNHNPVTKQESSQSANSQGSSGSSQIQEAKKAATAPMTRMSSTIMGQDNGASAAVQVTKLSGKYIGFFIIVELKRSSYYYTSRQVSANAHIIYPHHCQRLCA</sequence>
<evidence type="ECO:0000256" key="1">
    <source>
        <dbReference type="SAM" id="MobiDB-lite"/>
    </source>
</evidence>
<feature type="compositionally biased region" description="Polar residues" evidence="1">
    <location>
        <begin position="38"/>
        <end position="54"/>
    </location>
</feature>
<proteinExistence type="predicted"/>
<dbReference type="VEuPathDB" id="VectorBase:BGLB020124"/>
<dbReference type="AlphaFoldDB" id="A0A2C9KIQ5"/>
<dbReference type="VEuPathDB" id="VectorBase:BGLAX_027813"/>
<feature type="region of interest" description="Disordered" evidence="1">
    <location>
        <begin position="1"/>
        <end position="85"/>
    </location>
</feature>
<name>A0A2C9KIQ5_BIOGL</name>
<evidence type="ECO:0000313" key="2">
    <source>
        <dbReference type="EnsemblMetazoa" id="BGLB020124-PA"/>
    </source>
</evidence>